<name>A0A930UXS7_9ACTN</name>
<dbReference type="PANTHER" id="PTHR43329">
    <property type="entry name" value="EPOXIDE HYDROLASE"/>
    <property type="match status" value="1"/>
</dbReference>
<dbReference type="InterPro" id="IPR000639">
    <property type="entry name" value="Epox_hydrolase-like"/>
</dbReference>
<dbReference type="InterPro" id="IPR029058">
    <property type="entry name" value="AB_hydrolase_fold"/>
</dbReference>
<keyword evidence="1 3" id="KW-0378">Hydrolase</keyword>
<evidence type="ECO:0000313" key="4">
    <source>
        <dbReference type="Proteomes" id="UP000656804"/>
    </source>
</evidence>
<dbReference type="Proteomes" id="UP000656804">
    <property type="component" value="Unassembled WGS sequence"/>
</dbReference>
<keyword evidence="4" id="KW-1185">Reference proteome</keyword>
<dbReference type="EMBL" id="JADIVZ010000003">
    <property type="protein sequence ID" value="MBF4161637.1"/>
    <property type="molecule type" value="Genomic_DNA"/>
</dbReference>
<dbReference type="InterPro" id="IPR000073">
    <property type="entry name" value="AB_hydrolase_1"/>
</dbReference>
<evidence type="ECO:0000259" key="2">
    <source>
        <dbReference type="Pfam" id="PF00561"/>
    </source>
</evidence>
<evidence type="ECO:0000256" key="1">
    <source>
        <dbReference type="ARBA" id="ARBA00022801"/>
    </source>
</evidence>
<dbReference type="SUPFAM" id="SSF53474">
    <property type="entry name" value="alpha/beta-Hydrolases"/>
    <property type="match status" value="1"/>
</dbReference>
<dbReference type="AlphaFoldDB" id="A0A930UXS7"/>
<dbReference type="GO" id="GO:0016787">
    <property type="term" value="F:hydrolase activity"/>
    <property type="evidence" value="ECO:0007669"/>
    <property type="project" value="UniProtKB-KW"/>
</dbReference>
<feature type="domain" description="AB hydrolase-1" evidence="2">
    <location>
        <begin position="31"/>
        <end position="268"/>
    </location>
</feature>
<gene>
    <name evidence="3" type="ORF">ISG29_08035</name>
</gene>
<comment type="caution">
    <text evidence="3">The sequence shown here is derived from an EMBL/GenBank/DDBJ whole genome shotgun (WGS) entry which is preliminary data.</text>
</comment>
<sequence>MISRIAEVARDGLVLDVLDEGPLVADDPGDAVVLLHGFPERATSWRDVAPLLHAAGMRTLAVDQRGYAPRARPPRRRDYVATELAADALAVVEAVRAQGVRRVHLAGHDWGAAVAWAAAVLAPHLVTSLTALSVPHPGAFARSWFTSRQGLASWYMLLFNVPGLAERLAREPGGRFDRQLLAAGMTPAEVDRFRREIVDAGALPGGLAWYRAIALTPPALLNRHVKVPTTMVWGRHDAAVTWAPVKRTRRYVDADYDLQVILDAGHWIPTQAAGFVADRIIERVRSVT</sequence>
<organism evidence="3 4">
    <name type="scientific">Nocardioides acrostichi</name>
    <dbReference type="NCBI Taxonomy" id="2784339"/>
    <lineage>
        <taxon>Bacteria</taxon>
        <taxon>Bacillati</taxon>
        <taxon>Actinomycetota</taxon>
        <taxon>Actinomycetes</taxon>
        <taxon>Propionibacteriales</taxon>
        <taxon>Nocardioidaceae</taxon>
        <taxon>Nocardioides</taxon>
    </lineage>
</organism>
<protein>
    <submittedName>
        <fullName evidence="3">Alpha/beta fold hydrolase</fullName>
    </submittedName>
</protein>
<evidence type="ECO:0000313" key="3">
    <source>
        <dbReference type="EMBL" id="MBF4161637.1"/>
    </source>
</evidence>
<dbReference type="RefSeq" id="WP_194502909.1">
    <property type="nucleotide sequence ID" value="NZ_JADIVZ010000003.1"/>
</dbReference>
<reference evidence="3" key="1">
    <citation type="submission" date="2020-11" db="EMBL/GenBank/DDBJ databases">
        <title>Nocardioides sp. CBS4Y-1, whole genome shotgun sequence.</title>
        <authorList>
            <person name="Tuo L."/>
        </authorList>
    </citation>
    <scope>NUCLEOTIDE SEQUENCE</scope>
    <source>
        <strain evidence="3">CBS4Y-1</strain>
    </source>
</reference>
<dbReference type="Gene3D" id="3.40.50.1820">
    <property type="entry name" value="alpha/beta hydrolase"/>
    <property type="match status" value="1"/>
</dbReference>
<proteinExistence type="predicted"/>
<dbReference type="Pfam" id="PF00561">
    <property type="entry name" value="Abhydrolase_1"/>
    <property type="match status" value="1"/>
</dbReference>
<dbReference type="PRINTS" id="PR00412">
    <property type="entry name" value="EPOXHYDRLASE"/>
</dbReference>
<accession>A0A930UXS7</accession>